<protein>
    <submittedName>
        <fullName evidence="2">ABC transporter substrate-binding protein</fullName>
    </submittedName>
</protein>
<dbReference type="KEGG" id="fek:C1H87_19805"/>
<feature type="domain" description="Fe/B12 periplasmic-binding" evidence="1">
    <location>
        <begin position="95"/>
        <end position="367"/>
    </location>
</feature>
<keyword evidence="3" id="KW-1185">Reference proteome</keyword>
<dbReference type="SUPFAM" id="SSF53807">
    <property type="entry name" value="Helical backbone' metal receptor"/>
    <property type="match status" value="1"/>
</dbReference>
<dbReference type="Pfam" id="PF01497">
    <property type="entry name" value="Peripla_BP_2"/>
    <property type="match status" value="1"/>
</dbReference>
<dbReference type="PROSITE" id="PS50983">
    <property type="entry name" value="FE_B12_PBP"/>
    <property type="match status" value="1"/>
</dbReference>
<dbReference type="InterPro" id="IPR050902">
    <property type="entry name" value="ABC_Transporter_SBP"/>
</dbReference>
<dbReference type="PROSITE" id="PS51257">
    <property type="entry name" value="PROKAR_LIPOPROTEIN"/>
    <property type="match status" value="1"/>
</dbReference>
<dbReference type="AlphaFoldDB" id="A0A2K9PUU5"/>
<accession>A0A2K9PUU5</accession>
<dbReference type="GO" id="GO:0071281">
    <property type="term" value="P:cellular response to iron ion"/>
    <property type="evidence" value="ECO:0007669"/>
    <property type="project" value="TreeGrafter"/>
</dbReference>
<sequence>MRFLTFLIICSTLLSSCKEEKKEATISINKPEAIKETISYAKGFSISNHKGYKKLVVNSAWPNSNKTFTYLLVNKGEKRPEHDANAKIIEIPIKTLVAVSTTNIPTLEYLGVDNSLIGFPNTKYICAEKTRARVDNGDIKELGNDLELNIELLLELKPDLVLGFSVNGINKKLDQIEKLGIPVALDGAWTEQHPLGRAEWIKFIAAFYNKEEKADSIFKAIETNYLKAKEVAKTTAKKPIVMSGSSFKDVWNVPGGKSFIAKYFEDANADYLWKDNNNNGSLQLNFENVLEKAQNAEFWVGSGNFDSKKEMLNEHKGYAFFNAYKNNHVYTYTKRKGAKGGLLYYELGTLRPDLILKDLIKIVHPELLNDYETFFFKRLE</sequence>
<evidence type="ECO:0000313" key="2">
    <source>
        <dbReference type="EMBL" id="AUP80833.1"/>
    </source>
</evidence>
<reference evidence="2 3" key="1">
    <citation type="submission" date="2018-01" db="EMBL/GenBank/DDBJ databases">
        <title>Complete genome sequence of Flavivirga eckloniae ECD14 isolated from seaweed Ecklonia cava.</title>
        <authorList>
            <person name="Lee J.H."/>
            <person name="Baik K.S."/>
            <person name="Seong C.N."/>
        </authorList>
    </citation>
    <scope>NUCLEOTIDE SEQUENCE [LARGE SCALE GENOMIC DNA]</scope>
    <source>
        <strain evidence="2 3">ECD14</strain>
    </source>
</reference>
<dbReference type="OrthoDB" id="9812528at2"/>
<dbReference type="RefSeq" id="WP_102757478.1">
    <property type="nucleotide sequence ID" value="NZ_CP025791.1"/>
</dbReference>
<dbReference type="InterPro" id="IPR002491">
    <property type="entry name" value="ABC_transptr_periplasmic_BD"/>
</dbReference>
<dbReference type="PANTHER" id="PTHR30535:SF34">
    <property type="entry name" value="MOLYBDATE-BINDING PROTEIN MOLA"/>
    <property type="match status" value="1"/>
</dbReference>
<proteinExistence type="predicted"/>
<evidence type="ECO:0000313" key="3">
    <source>
        <dbReference type="Proteomes" id="UP000235826"/>
    </source>
</evidence>
<evidence type="ECO:0000259" key="1">
    <source>
        <dbReference type="PROSITE" id="PS50983"/>
    </source>
</evidence>
<dbReference type="EMBL" id="CP025791">
    <property type="protein sequence ID" value="AUP80833.1"/>
    <property type="molecule type" value="Genomic_DNA"/>
</dbReference>
<dbReference type="Gene3D" id="3.40.50.1980">
    <property type="entry name" value="Nitrogenase molybdenum iron protein domain"/>
    <property type="match status" value="2"/>
</dbReference>
<name>A0A2K9PUU5_9FLAO</name>
<gene>
    <name evidence="2" type="ORF">C1H87_19805</name>
</gene>
<dbReference type="Proteomes" id="UP000235826">
    <property type="component" value="Chromosome"/>
</dbReference>
<organism evidence="2 3">
    <name type="scientific">Flavivirga eckloniae</name>
    <dbReference type="NCBI Taxonomy" id="1803846"/>
    <lineage>
        <taxon>Bacteria</taxon>
        <taxon>Pseudomonadati</taxon>
        <taxon>Bacteroidota</taxon>
        <taxon>Flavobacteriia</taxon>
        <taxon>Flavobacteriales</taxon>
        <taxon>Flavobacteriaceae</taxon>
        <taxon>Flavivirga</taxon>
    </lineage>
</organism>
<dbReference type="PANTHER" id="PTHR30535">
    <property type="entry name" value="VITAMIN B12-BINDING PROTEIN"/>
    <property type="match status" value="1"/>
</dbReference>